<feature type="transmembrane region" description="Helical" evidence="11">
    <location>
        <begin position="367"/>
        <end position="391"/>
    </location>
</feature>
<dbReference type="OrthoDB" id="3053196at2759"/>
<feature type="transmembrane region" description="Helical" evidence="11">
    <location>
        <begin position="195"/>
        <end position="217"/>
    </location>
</feature>
<keyword evidence="4 9" id="KW-0812">Transmembrane</keyword>
<dbReference type="PROSITE" id="PS50922">
    <property type="entry name" value="TLC"/>
    <property type="match status" value="1"/>
</dbReference>
<dbReference type="Pfam" id="PF03798">
    <property type="entry name" value="TRAM_LAG1_CLN8"/>
    <property type="match status" value="1"/>
</dbReference>
<evidence type="ECO:0000256" key="6">
    <source>
        <dbReference type="ARBA" id="ARBA00022989"/>
    </source>
</evidence>
<comment type="similarity">
    <text evidence="2">Belongs to the sphingosine N-acyltransferase family.</text>
</comment>
<feature type="compositionally biased region" description="Basic residues" evidence="10">
    <location>
        <begin position="66"/>
        <end position="76"/>
    </location>
</feature>
<evidence type="ECO:0000256" key="10">
    <source>
        <dbReference type="SAM" id="MobiDB-lite"/>
    </source>
</evidence>
<feature type="compositionally biased region" description="Basic residues" evidence="10">
    <location>
        <begin position="26"/>
        <end position="36"/>
    </location>
</feature>
<proteinExistence type="inferred from homology"/>
<evidence type="ECO:0000256" key="8">
    <source>
        <dbReference type="ARBA" id="ARBA00023180"/>
    </source>
</evidence>
<feature type="region of interest" description="Disordered" evidence="10">
    <location>
        <begin position="1"/>
        <end position="76"/>
    </location>
</feature>
<dbReference type="PANTHER" id="PTHR12560:SF11">
    <property type="entry name" value="CERAMIDE SYNTHASE LAC1-RELATED"/>
    <property type="match status" value="1"/>
</dbReference>
<dbReference type="AlphaFoldDB" id="A0A2J6RLX5"/>
<evidence type="ECO:0000313" key="13">
    <source>
        <dbReference type="EMBL" id="PMD39524.1"/>
    </source>
</evidence>
<dbReference type="GO" id="GO:0050291">
    <property type="term" value="F:sphingosine N-acyltransferase activity"/>
    <property type="evidence" value="ECO:0007669"/>
    <property type="project" value="InterPro"/>
</dbReference>
<evidence type="ECO:0000256" key="9">
    <source>
        <dbReference type="PROSITE-ProRule" id="PRU00205"/>
    </source>
</evidence>
<feature type="compositionally biased region" description="Basic and acidic residues" evidence="10">
    <location>
        <begin position="56"/>
        <end position="65"/>
    </location>
</feature>
<evidence type="ECO:0000259" key="12">
    <source>
        <dbReference type="PROSITE" id="PS50922"/>
    </source>
</evidence>
<keyword evidence="8" id="KW-0325">Glycoprotein</keyword>
<dbReference type="STRING" id="1149755.A0A2J6RLX5"/>
<evidence type="ECO:0000256" key="3">
    <source>
        <dbReference type="ARBA" id="ARBA00022679"/>
    </source>
</evidence>
<evidence type="ECO:0000256" key="4">
    <source>
        <dbReference type="ARBA" id="ARBA00022692"/>
    </source>
</evidence>
<feature type="domain" description="TLC" evidence="12">
    <location>
        <begin position="183"/>
        <end position="399"/>
    </location>
</feature>
<dbReference type="PANTHER" id="PTHR12560">
    <property type="entry name" value="LONGEVITY ASSURANCE FACTOR 1 LAG1"/>
    <property type="match status" value="1"/>
</dbReference>
<accession>A0A2J6RLX5</accession>
<protein>
    <submittedName>
        <fullName evidence="13">Longevity assurance proteins LAG1/LAC1</fullName>
    </submittedName>
</protein>
<sequence>MAATTEASPLTAIPNIKSSSSPGRKSGSKPRARRRASGLGGELWGDTGAPAFATLDHWRDGETKPRHSKVSKKRTSKYRNQQSWLQEYKTLALQNTWLTPLILLLIILTLYVVNPNPSNQLHKLIFLSYPLPSTTGTPTQYSKGPSDLLFVAFYILLLTFTRESIMQLILRPLALSFSITSHSKQLRFMEQTYTILYFGLLGPIGLSIMSRTPVWYFNIAGMYADFPHRTLSGEFKAYYLFQAAYWAQQGIVIGLRLEKPRKDFWQLVGHHIVTLVLIATSYRFHFTYMGLGVFITHDLTDCFFAISKTLHYINSRFTAPYFIAFIFSWAYLRHYLNLRILLSEFYEFKTVGPYELDWETEQYKCDISHWISTVLLGGLQLLNLYWGFLILRVAWRFGVKGELADERSEDEDEEEVVEMLPEAGVLAAEVDVRREVKREGAGMRRGAMPKRRAR</sequence>
<evidence type="ECO:0000313" key="14">
    <source>
        <dbReference type="Proteomes" id="UP000235786"/>
    </source>
</evidence>
<evidence type="ECO:0000256" key="1">
    <source>
        <dbReference type="ARBA" id="ARBA00004477"/>
    </source>
</evidence>
<dbReference type="InterPro" id="IPR006634">
    <property type="entry name" value="TLC-dom"/>
</dbReference>
<feature type="transmembrane region" description="Helical" evidence="11">
    <location>
        <begin position="148"/>
        <end position="174"/>
    </location>
</feature>
<evidence type="ECO:0000256" key="2">
    <source>
        <dbReference type="ARBA" id="ARBA00009808"/>
    </source>
</evidence>
<keyword evidence="7 9" id="KW-0472">Membrane</keyword>
<dbReference type="GO" id="GO:0005789">
    <property type="term" value="C:endoplasmic reticulum membrane"/>
    <property type="evidence" value="ECO:0007669"/>
    <property type="project" value="UniProtKB-SubCell"/>
</dbReference>
<organism evidence="13 14">
    <name type="scientific">Hyaloscypha variabilis (strain UAMH 11265 / GT02V1 / F)</name>
    <name type="common">Meliniomyces variabilis</name>
    <dbReference type="NCBI Taxonomy" id="1149755"/>
    <lineage>
        <taxon>Eukaryota</taxon>
        <taxon>Fungi</taxon>
        <taxon>Dikarya</taxon>
        <taxon>Ascomycota</taxon>
        <taxon>Pezizomycotina</taxon>
        <taxon>Leotiomycetes</taxon>
        <taxon>Helotiales</taxon>
        <taxon>Hyaloscyphaceae</taxon>
        <taxon>Hyaloscypha</taxon>
        <taxon>Hyaloscypha variabilis</taxon>
    </lineage>
</organism>
<evidence type="ECO:0000256" key="7">
    <source>
        <dbReference type="ARBA" id="ARBA00023136"/>
    </source>
</evidence>
<reference evidence="13 14" key="1">
    <citation type="submission" date="2016-04" db="EMBL/GenBank/DDBJ databases">
        <title>A degradative enzymes factory behind the ericoid mycorrhizal symbiosis.</title>
        <authorList>
            <consortium name="DOE Joint Genome Institute"/>
            <person name="Martino E."/>
            <person name="Morin E."/>
            <person name="Grelet G."/>
            <person name="Kuo A."/>
            <person name="Kohler A."/>
            <person name="Daghino S."/>
            <person name="Barry K."/>
            <person name="Choi C."/>
            <person name="Cichocki N."/>
            <person name="Clum A."/>
            <person name="Copeland A."/>
            <person name="Hainaut M."/>
            <person name="Haridas S."/>
            <person name="Labutti K."/>
            <person name="Lindquist E."/>
            <person name="Lipzen A."/>
            <person name="Khouja H.-R."/>
            <person name="Murat C."/>
            <person name="Ohm R."/>
            <person name="Olson A."/>
            <person name="Spatafora J."/>
            <person name="Veneault-Fourrey C."/>
            <person name="Henrissat B."/>
            <person name="Grigoriev I."/>
            <person name="Martin F."/>
            <person name="Perotto S."/>
        </authorList>
    </citation>
    <scope>NUCLEOTIDE SEQUENCE [LARGE SCALE GENOMIC DNA]</scope>
    <source>
        <strain evidence="13 14">F</strain>
    </source>
</reference>
<comment type="subcellular location">
    <subcellularLocation>
        <location evidence="1">Endoplasmic reticulum membrane</location>
        <topology evidence="1">Multi-pass membrane protein</topology>
    </subcellularLocation>
</comment>
<dbReference type="SMART" id="SM00724">
    <property type="entry name" value="TLC"/>
    <property type="match status" value="1"/>
</dbReference>
<dbReference type="GO" id="GO:0046513">
    <property type="term" value="P:ceramide biosynthetic process"/>
    <property type="evidence" value="ECO:0007669"/>
    <property type="project" value="InterPro"/>
</dbReference>
<evidence type="ECO:0000256" key="5">
    <source>
        <dbReference type="ARBA" id="ARBA00022824"/>
    </source>
</evidence>
<keyword evidence="14" id="KW-1185">Reference proteome</keyword>
<keyword evidence="6 11" id="KW-1133">Transmembrane helix</keyword>
<name>A0A2J6RLX5_HYAVF</name>
<evidence type="ECO:0000256" key="11">
    <source>
        <dbReference type="SAM" id="Phobius"/>
    </source>
</evidence>
<dbReference type="InterPro" id="IPR016439">
    <property type="entry name" value="Lag1/Lac1-like"/>
</dbReference>
<feature type="transmembrane region" description="Helical" evidence="11">
    <location>
        <begin position="91"/>
        <end position="113"/>
    </location>
</feature>
<dbReference type="Proteomes" id="UP000235786">
    <property type="component" value="Unassembled WGS sequence"/>
</dbReference>
<feature type="transmembrane region" description="Helical" evidence="11">
    <location>
        <begin position="318"/>
        <end position="336"/>
    </location>
</feature>
<dbReference type="EMBL" id="KZ613946">
    <property type="protein sequence ID" value="PMD39524.1"/>
    <property type="molecule type" value="Genomic_DNA"/>
</dbReference>
<gene>
    <name evidence="13" type="ORF">L207DRAFT_512571</name>
</gene>
<keyword evidence="3" id="KW-0808">Transferase</keyword>
<keyword evidence="5" id="KW-0256">Endoplasmic reticulum</keyword>